<proteinExistence type="predicted"/>
<dbReference type="RefSeq" id="WP_322776978.1">
    <property type="nucleotide sequence ID" value="NZ_JARJFB010000078.1"/>
</dbReference>
<evidence type="ECO:0000256" key="1">
    <source>
        <dbReference type="SAM" id="MobiDB-lite"/>
    </source>
</evidence>
<name>A0ABU5ND41_9RICK</name>
<keyword evidence="3" id="KW-1185">Reference proteome</keyword>
<evidence type="ECO:0000313" key="2">
    <source>
        <dbReference type="EMBL" id="MEA0971078.1"/>
    </source>
</evidence>
<sequence length="325" mass="35877">MQDEIEDQVQSVTGIADNTEAEEPLTPPSLESAPVEPIEEETVSVVSSNNVEEKPKAKKWKVKRDTYAETYALAAEVEALKQKNASMEELLHKSLEAGNYHYGTVAMGLLDKAKANLAKALGEGDVEAVATATAEIAQATSVVNDAKRAPQVTLRDNGGLQEPTAAAGNTYTNENMLYDWLEDNPDLDKGSAEYNESLTNRVLPFINKLENRLKRNNQMHLIASPEYFNIIDEYVDKIKDEATKTKQETAPVKKVGTTQIGATQTVKEPIGKHFGGVRSRHQPTNVVENKPIVLTLQQKKAAAACDMTEEKYINYLQKYAKEARV</sequence>
<gene>
    <name evidence="2" type="ORF">Megvenef_01050</name>
</gene>
<accession>A0ABU5ND41</accession>
<organism evidence="2 3">
    <name type="scientific">Candidatus Megaera venefica</name>
    <dbReference type="NCBI Taxonomy" id="2055910"/>
    <lineage>
        <taxon>Bacteria</taxon>
        <taxon>Pseudomonadati</taxon>
        <taxon>Pseudomonadota</taxon>
        <taxon>Alphaproteobacteria</taxon>
        <taxon>Rickettsiales</taxon>
        <taxon>Rickettsiaceae</taxon>
        <taxon>Candidatus Megaera</taxon>
    </lineage>
</organism>
<dbReference type="EMBL" id="JARJFB010000078">
    <property type="protein sequence ID" value="MEA0971078.1"/>
    <property type="molecule type" value="Genomic_DNA"/>
</dbReference>
<comment type="caution">
    <text evidence="2">The sequence shown here is derived from an EMBL/GenBank/DDBJ whole genome shotgun (WGS) entry which is preliminary data.</text>
</comment>
<protein>
    <submittedName>
        <fullName evidence="2">Uncharacterized protein</fullName>
    </submittedName>
</protein>
<reference evidence="2 3" key="1">
    <citation type="submission" date="2023-03" db="EMBL/GenBank/DDBJ databases">
        <title>Host association and intracellularity evolved multiple times independently in the Rickettsiales.</title>
        <authorList>
            <person name="Castelli M."/>
            <person name="Nardi T."/>
            <person name="Gammuto L."/>
            <person name="Bellinzona G."/>
            <person name="Sabaneyeva E."/>
            <person name="Potekhin A."/>
            <person name="Serra V."/>
            <person name="Petroni G."/>
            <person name="Sassera D."/>
        </authorList>
    </citation>
    <scope>NUCLEOTIDE SEQUENCE [LARGE SCALE GENOMIC DNA]</scope>
    <source>
        <strain evidence="2 3">Sr 2-6</strain>
    </source>
</reference>
<evidence type="ECO:0000313" key="3">
    <source>
        <dbReference type="Proteomes" id="UP001291687"/>
    </source>
</evidence>
<feature type="region of interest" description="Disordered" evidence="1">
    <location>
        <begin position="1"/>
        <end position="58"/>
    </location>
</feature>
<dbReference type="Proteomes" id="UP001291687">
    <property type="component" value="Unassembled WGS sequence"/>
</dbReference>